<keyword evidence="2" id="KW-0378">Hydrolase</keyword>
<dbReference type="OrthoDB" id="1263307at2759"/>
<evidence type="ECO:0000313" key="3">
    <source>
        <dbReference type="Proteomes" id="UP000250140"/>
    </source>
</evidence>
<dbReference type="PANTHER" id="PTHR37017">
    <property type="entry name" value="AB HYDROLASE-1 DOMAIN-CONTAINING PROTEIN-RELATED"/>
    <property type="match status" value="1"/>
</dbReference>
<dbReference type="Pfam" id="PF12697">
    <property type="entry name" value="Abhydrolase_6"/>
    <property type="match status" value="1"/>
</dbReference>
<evidence type="ECO:0000259" key="1">
    <source>
        <dbReference type="Pfam" id="PF12697"/>
    </source>
</evidence>
<sequence>MPSSKPTIVLVPGAWHSPDLYAPMTDLLVAKGYEYIGIPLASVGAEPALENWDPDVELIHKTVLSVLDQGKDVVLVVHSYGGLVGSEAMKGLGKKQRQSEGKKGGVIRLVYLCAFFLELGMHLQQVNNDQPHPWMKADYETNKVWATQPSQIFYNDCPPEVAEAMAASITHHSWRCFFTNVTYAAWRDIPSTYLVCEKDNAIPGFAQEGLLKNTPGHLFEIERCQAGHSPFLSMPKETADVVRRAAGEKF</sequence>
<reference evidence="2 3" key="1">
    <citation type="journal article" date="2016" name="Nat. Commun.">
        <title>Ectomycorrhizal ecology is imprinted in the genome of the dominant symbiotic fungus Cenococcum geophilum.</title>
        <authorList>
            <consortium name="DOE Joint Genome Institute"/>
            <person name="Peter M."/>
            <person name="Kohler A."/>
            <person name="Ohm R.A."/>
            <person name="Kuo A."/>
            <person name="Krutzmann J."/>
            <person name="Morin E."/>
            <person name="Arend M."/>
            <person name="Barry K.W."/>
            <person name="Binder M."/>
            <person name="Choi C."/>
            <person name="Clum A."/>
            <person name="Copeland A."/>
            <person name="Grisel N."/>
            <person name="Haridas S."/>
            <person name="Kipfer T."/>
            <person name="LaButti K."/>
            <person name="Lindquist E."/>
            <person name="Lipzen A."/>
            <person name="Maire R."/>
            <person name="Meier B."/>
            <person name="Mihaltcheva S."/>
            <person name="Molinier V."/>
            <person name="Murat C."/>
            <person name="Poggeler S."/>
            <person name="Quandt C.A."/>
            <person name="Sperisen C."/>
            <person name="Tritt A."/>
            <person name="Tisserant E."/>
            <person name="Crous P.W."/>
            <person name="Henrissat B."/>
            <person name="Nehls U."/>
            <person name="Egli S."/>
            <person name="Spatafora J.W."/>
            <person name="Grigoriev I.V."/>
            <person name="Martin F.M."/>
        </authorList>
    </citation>
    <scope>NUCLEOTIDE SEQUENCE [LARGE SCALE GENOMIC DNA]</scope>
    <source>
        <strain evidence="2 3">CBS 207.34</strain>
    </source>
</reference>
<feature type="domain" description="AB hydrolase-1" evidence="1">
    <location>
        <begin position="8"/>
        <end position="241"/>
    </location>
</feature>
<dbReference type="InterPro" id="IPR029058">
    <property type="entry name" value="AB_hydrolase_fold"/>
</dbReference>
<dbReference type="InterPro" id="IPR052897">
    <property type="entry name" value="Sec-Metab_Biosynth_Hydrolase"/>
</dbReference>
<organism evidence="2 3">
    <name type="scientific">Glonium stellatum</name>
    <dbReference type="NCBI Taxonomy" id="574774"/>
    <lineage>
        <taxon>Eukaryota</taxon>
        <taxon>Fungi</taxon>
        <taxon>Dikarya</taxon>
        <taxon>Ascomycota</taxon>
        <taxon>Pezizomycotina</taxon>
        <taxon>Dothideomycetes</taxon>
        <taxon>Pleosporomycetidae</taxon>
        <taxon>Gloniales</taxon>
        <taxon>Gloniaceae</taxon>
        <taxon>Glonium</taxon>
    </lineage>
</organism>
<keyword evidence="3" id="KW-1185">Reference proteome</keyword>
<gene>
    <name evidence="2" type="ORF">AOQ84DRAFT_390486</name>
</gene>
<proteinExistence type="predicted"/>
<dbReference type="Gene3D" id="3.40.50.1820">
    <property type="entry name" value="alpha/beta hydrolase"/>
    <property type="match status" value="1"/>
</dbReference>
<dbReference type="PANTHER" id="PTHR37017:SF11">
    <property type="entry name" value="ESTERASE_LIPASE_THIOESTERASE DOMAIN-CONTAINING PROTEIN"/>
    <property type="match status" value="1"/>
</dbReference>
<dbReference type="InterPro" id="IPR000073">
    <property type="entry name" value="AB_hydrolase_1"/>
</dbReference>
<dbReference type="GO" id="GO:0016787">
    <property type="term" value="F:hydrolase activity"/>
    <property type="evidence" value="ECO:0007669"/>
    <property type="project" value="UniProtKB-KW"/>
</dbReference>
<name>A0A8E2EW79_9PEZI</name>
<protein>
    <submittedName>
        <fullName evidence="2">Alpha/beta-hydrolase</fullName>
    </submittedName>
</protein>
<dbReference type="Proteomes" id="UP000250140">
    <property type="component" value="Unassembled WGS sequence"/>
</dbReference>
<evidence type="ECO:0000313" key="2">
    <source>
        <dbReference type="EMBL" id="OCL06025.1"/>
    </source>
</evidence>
<dbReference type="AlphaFoldDB" id="A0A8E2EW79"/>
<dbReference type="SUPFAM" id="SSF53474">
    <property type="entry name" value="alpha/beta-Hydrolases"/>
    <property type="match status" value="1"/>
</dbReference>
<dbReference type="EMBL" id="KV750154">
    <property type="protein sequence ID" value="OCL06025.1"/>
    <property type="molecule type" value="Genomic_DNA"/>
</dbReference>
<accession>A0A8E2EW79</accession>